<keyword evidence="11" id="KW-0443">Lipid metabolism</keyword>
<reference evidence="17 18" key="1">
    <citation type="journal article" date="2018" name="Genome Res.">
        <title>The genomic architecture and molecular evolution of ant odorant receptors.</title>
        <authorList>
            <person name="McKenzie S.K."/>
            <person name="Kronauer D.J.C."/>
        </authorList>
    </citation>
    <scope>NUCLEOTIDE SEQUENCE [LARGE SCALE GENOMIC DNA]</scope>
    <source>
        <strain evidence="17">Clonal line C1</strain>
    </source>
</reference>
<name>A0A3L8DWK0_OOCBI</name>
<evidence type="ECO:0000256" key="5">
    <source>
        <dbReference type="ARBA" id="ARBA00022692"/>
    </source>
</evidence>
<evidence type="ECO:0000256" key="6">
    <source>
        <dbReference type="ARBA" id="ARBA00022723"/>
    </source>
</evidence>
<keyword evidence="5 15" id="KW-0812">Transmembrane</keyword>
<feature type="transmembrane region" description="Helical" evidence="15">
    <location>
        <begin position="197"/>
        <end position="215"/>
    </location>
</feature>
<keyword evidence="4" id="KW-0597">Phosphoprotein</keyword>
<evidence type="ECO:0000256" key="2">
    <source>
        <dbReference type="ARBA" id="ARBA00004651"/>
    </source>
</evidence>
<dbReference type="GO" id="GO:0019369">
    <property type="term" value="P:arachidonate metabolic process"/>
    <property type="evidence" value="ECO:0007669"/>
    <property type="project" value="TreeGrafter"/>
</dbReference>
<evidence type="ECO:0000256" key="9">
    <source>
        <dbReference type="ARBA" id="ARBA00022963"/>
    </source>
</evidence>
<evidence type="ECO:0000256" key="14">
    <source>
        <dbReference type="ARBA" id="ARBA00026104"/>
    </source>
</evidence>
<dbReference type="AlphaFoldDB" id="A0A3L8DWK0"/>
<dbReference type="GO" id="GO:0004806">
    <property type="term" value="F:triacylglycerol lipase activity"/>
    <property type="evidence" value="ECO:0007669"/>
    <property type="project" value="TreeGrafter"/>
</dbReference>
<evidence type="ECO:0000259" key="16">
    <source>
        <dbReference type="Pfam" id="PF01764"/>
    </source>
</evidence>
<dbReference type="EC" id="3.1.1.116" evidence="14"/>
<proteinExistence type="predicted"/>
<keyword evidence="9" id="KW-0442">Lipid degradation</keyword>
<evidence type="ECO:0000256" key="12">
    <source>
        <dbReference type="ARBA" id="ARBA00023136"/>
    </source>
</evidence>
<evidence type="ECO:0000256" key="3">
    <source>
        <dbReference type="ARBA" id="ARBA00022475"/>
    </source>
</evidence>
<gene>
    <name evidence="17" type="ORF">DMN91_002911</name>
</gene>
<feature type="transmembrane region" description="Helical" evidence="15">
    <location>
        <begin position="155"/>
        <end position="177"/>
    </location>
</feature>
<dbReference type="PANTHER" id="PTHR45792">
    <property type="entry name" value="DIACYLGLYCEROL LIPASE HOMOLOG-RELATED"/>
    <property type="match status" value="1"/>
</dbReference>
<dbReference type="GO" id="GO:0005886">
    <property type="term" value="C:plasma membrane"/>
    <property type="evidence" value="ECO:0007669"/>
    <property type="project" value="UniProtKB-SubCell"/>
</dbReference>
<keyword evidence="10 15" id="KW-1133">Transmembrane helix</keyword>
<evidence type="ECO:0000256" key="1">
    <source>
        <dbReference type="ARBA" id="ARBA00001913"/>
    </source>
</evidence>
<organism evidence="17 18">
    <name type="scientific">Ooceraea biroi</name>
    <name type="common">Clonal raider ant</name>
    <name type="synonym">Cerapachys biroi</name>
    <dbReference type="NCBI Taxonomy" id="2015173"/>
    <lineage>
        <taxon>Eukaryota</taxon>
        <taxon>Metazoa</taxon>
        <taxon>Ecdysozoa</taxon>
        <taxon>Arthropoda</taxon>
        <taxon>Hexapoda</taxon>
        <taxon>Insecta</taxon>
        <taxon>Pterygota</taxon>
        <taxon>Neoptera</taxon>
        <taxon>Endopterygota</taxon>
        <taxon>Hymenoptera</taxon>
        <taxon>Apocrita</taxon>
        <taxon>Aculeata</taxon>
        <taxon>Formicoidea</taxon>
        <taxon>Formicidae</taxon>
        <taxon>Dorylinae</taxon>
        <taxon>Ooceraea</taxon>
    </lineage>
</organism>
<evidence type="ECO:0000256" key="7">
    <source>
        <dbReference type="ARBA" id="ARBA00022801"/>
    </source>
</evidence>
<comment type="caution">
    <text evidence="17">The sequence shown here is derived from an EMBL/GenBank/DDBJ whole genome shotgun (WGS) entry which is preliminary data.</text>
</comment>
<dbReference type="InterPro" id="IPR029058">
    <property type="entry name" value="AB_hydrolase_fold"/>
</dbReference>
<comment type="cofactor">
    <cofactor evidence="1">
        <name>Ca(2+)</name>
        <dbReference type="ChEBI" id="CHEBI:29108"/>
    </cofactor>
</comment>
<keyword evidence="12 15" id="KW-0472">Membrane</keyword>
<feature type="domain" description="Fungal lipase-type" evidence="16">
    <location>
        <begin position="425"/>
        <end position="556"/>
    </location>
</feature>
<evidence type="ECO:0000256" key="4">
    <source>
        <dbReference type="ARBA" id="ARBA00022553"/>
    </source>
</evidence>
<dbReference type="OrthoDB" id="438440at2759"/>
<evidence type="ECO:0000313" key="18">
    <source>
        <dbReference type="Proteomes" id="UP000279307"/>
    </source>
</evidence>
<evidence type="ECO:0000256" key="15">
    <source>
        <dbReference type="SAM" id="Phobius"/>
    </source>
</evidence>
<keyword evidence="8" id="KW-0106">Calcium</keyword>
<evidence type="ECO:0000256" key="13">
    <source>
        <dbReference type="ARBA" id="ARBA00024531"/>
    </source>
</evidence>
<dbReference type="Pfam" id="PF01764">
    <property type="entry name" value="Lipase_3"/>
    <property type="match status" value="1"/>
</dbReference>
<feature type="transmembrane region" description="Helical" evidence="15">
    <location>
        <begin position="111"/>
        <end position="134"/>
    </location>
</feature>
<dbReference type="GO" id="GO:0046340">
    <property type="term" value="P:diacylglycerol catabolic process"/>
    <property type="evidence" value="ECO:0007669"/>
    <property type="project" value="TreeGrafter"/>
</dbReference>
<sequence length="721" mass="82160">MDRGTFSRRFLHAAVHDRRDTRVHTVRILGIFMIIESHVCSLFCNITKPVKAPREMPALRLCGRKWLAATDDLVYPGLFELFIRIVWLILIGIACIKYYENTWNCQLGGELVRAYLLGEAVMLGIVTLLVLVIIRHSAKGAIMDTHARRYVEPLLMIKISMLLPEIGWNILGTMWIFGQSVECNHEQYSITVVEALVFFDWILIGLSIFGLALVFDPIGSLDKKQLESSVEHGKVSRIWLRRFKFLWWMRKDESANETFQHVAGLLTALFRGTDLVPSDVMAGCILLRVRQKRETHELRRLNLISRPKYTSDSSVIFSNTPSWMSLEAAHYFLQLSIASYGWLFVIYQHLCTGCFRLIRGMTCCACFRRKRNVILDDNCCLCYLSGVKYLSKLSEEDILFASFKNHLCEIPFCVIADHKTASIAVVIRGSLSLRDLITDIAAASDSFECPGVPPGSTAHKGMIIGVKVILKQLEQYKVLERAFATYPNYHLTITGHSLGAGLAILLGLLIRPRYPDLRVYAFATPAGLLSREAARITEEFVLTIGLGDDLVMRLSVESIENLRTSLLTTLRACRLPKYRVVLNGFGYALFGVPERDLSKTWKNYNIINTVPAHSPLLVKSVNADSKIIERDITKRRYSKVKLFNAGRILHIARCKLEKTEGKSKKQLTKERKYEMRWAQAEEFAKLSVMPRMLLDHLPENIERALATLLEQQNDIPYYFDP</sequence>
<keyword evidence="6" id="KW-0479">Metal-binding</keyword>
<evidence type="ECO:0000313" key="17">
    <source>
        <dbReference type="EMBL" id="RLU24821.1"/>
    </source>
</evidence>
<comment type="subcellular location">
    <subcellularLocation>
        <location evidence="2">Cell membrane</location>
        <topology evidence="2">Multi-pass membrane protein</topology>
    </subcellularLocation>
</comment>
<dbReference type="GO" id="GO:0022008">
    <property type="term" value="P:neurogenesis"/>
    <property type="evidence" value="ECO:0007669"/>
    <property type="project" value="TreeGrafter"/>
</dbReference>
<keyword evidence="7" id="KW-0378">Hydrolase</keyword>
<evidence type="ECO:0000256" key="11">
    <source>
        <dbReference type="ARBA" id="ARBA00023098"/>
    </source>
</evidence>
<dbReference type="SUPFAM" id="SSF53474">
    <property type="entry name" value="alpha/beta-Hydrolases"/>
    <property type="match status" value="1"/>
</dbReference>
<comment type="catalytic activity">
    <reaction evidence="13">
        <text>a 1,2-diacyl-sn-glycerol + H2O = a 2-acylglycerol + a fatty acid + H(+)</text>
        <dbReference type="Rhea" id="RHEA:33275"/>
        <dbReference type="ChEBI" id="CHEBI:15377"/>
        <dbReference type="ChEBI" id="CHEBI:15378"/>
        <dbReference type="ChEBI" id="CHEBI:17389"/>
        <dbReference type="ChEBI" id="CHEBI:17815"/>
        <dbReference type="ChEBI" id="CHEBI:28868"/>
        <dbReference type="EC" id="3.1.1.116"/>
    </reaction>
    <physiologicalReaction direction="left-to-right" evidence="13">
        <dbReference type="Rhea" id="RHEA:33276"/>
    </physiologicalReaction>
</comment>
<dbReference type="GO" id="GO:0005737">
    <property type="term" value="C:cytoplasm"/>
    <property type="evidence" value="ECO:0007669"/>
    <property type="project" value="TreeGrafter"/>
</dbReference>
<dbReference type="PANTHER" id="PTHR45792:SF2">
    <property type="entry name" value="DIACYLGLYCEROL LIPASE-BETA"/>
    <property type="match status" value="1"/>
</dbReference>
<accession>A0A3L8DWK0</accession>
<feature type="transmembrane region" description="Helical" evidence="15">
    <location>
        <begin position="331"/>
        <end position="350"/>
    </location>
</feature>
<dbReference type="GO" id="GO:0046872">
    <property type="term" value="F:metal ion binding"/>
    <property type="evidence" value="ECO:0007669"/>
    <property type="project" value="UniProtKB-KW"/>
</dbReference>
<evidence type="ECO:0000256" key="8">
    <source>
        <dbReference type="ARBA" id="ARBA00022837"/>
    </source>
</evidence>
<dbReference type="Proteomes" id="UP000279307">
    <property type="component" value="Chromosome 3"/>
</dbReference>
<protein>
    <recommendedName>
        <fullName evidence="14">sn-1-specific diacylglycerol lipase</fullName>
        <ecNumber evidence="14">3.1.1.116</ecNumber>
    </recommendedName>
</protein>
<dbReference type="InterPro" id="IPR002921">
    <property type="entry name" value="Fungal_lipase-type"/>
</dbReference>
<feature type="transmembrane region" description="Helical" evidence="15">
    <location>
        <begin position="81"/>
        <end position="99"/>
    </location>
</feature>
<dbReference type="InterPro" id="IPR052214">
    <property type="entry name" value="DAG_Lipase-Related"/>
</dbReference>
<keyword evidence="3" id="KW-1003">Cell membrane</keyword>
<evidence type="ECO:0000256" key="10">
    <source>
        <dbReference type="ARBA" id="ARBA00022989"/>
    </source>
</evidence>
<dbReference type="EMBL" id="QOIP01000003">
    <property type="protein sequence ID" value="RLU24821.1"/>
    <property type="molecule type" value="Genomic_DNA"/>
</dbReference>
<dbReference type="Gene3D" id="3.40.50.1820">
    <property type="entry name" value="alpha/beta hydrolase"/>
    <property type="match status" value="1"/>
</dbReference>